<proteinExistence type="inferred from homology"/>
<dbReference type="GO" id="GO:0071280">
    <property type="term" value="P:cellular response to copper ion"/>
    <property type="evidence" value="ECO:0000318"/>
    <property type="project" value="GO_Central"/>
</dbReference>
<keyword evidence="7" id="KW-1185">Reference proteome</keyword>
<evidence type="ECO:0000256" key="1">
    <source>
        <dbReference type="ARBA" id="ARBA00007283"/>
    </source>
</evidence>
<protein>
    <recommendedName>
        <fullName evidence="4">Metallothionein</fullName>
    </recommendedName>
</protein>
<dbReference type="InterPro" id="IPR000006">
    <property type="entry name" value="Metalthion_vert"/>
</dbReference>
<dbReference type="GO" id="GO:0046872">
    <property type="term" value="F:metal ion binding"/>
    <property type="evidence" value="ECO:0000318"/>
    <property type="project" value="GO_Central"/>
</dbReference>
<dbReference type="AlphaFoldDB" id="A0A5F8GUZ0"/>
<dbReference type="PANTHER" id="PTHR23299:SF18">
    <property type="entry name" value="METALLOTHIONEIN-3"/>
    <property type="match status" value="1"/>
</dbReference>
<evidence type="ECO:0000256" key="2">
    <source>
        <dbReference type="ARBA" id="ARBA00022723"/>
    </source>
</evidence>
<comment type="function">
    <text evidence="4">Metallothioneins have a high content of cysteine residues that bind various heavy metals.</text>
</comment>
<dbReference type="Ensembl" id="ENSMODT00000053059.1">
    <property type="protein sequence ID" value="ENSMODP00000051360.1"/>
    <property type="gene ID" value="ENSMODG00000046448.1"/>
</dbReference>
<dbReference type="GO" id="GO:0071276">
    <property type="term" value="P:cellular response to cadmium ion"/>
    <property type="evidence" value="ECO:0000318"/>
    <property type="project" value="GO_Central"/>
</dbReference>
<feature type="chain" id="PRO_5023907952" description="Metallothionein" evidence="5">
    <location>
        <begin position="16"/>
        <end position="76"/>
    </location>
</feature>
<dbReference type="InterPro" id="IPR018064">
    <property type="entry name" value="Metalthion_vert_metal_BS"/>
</dbReference>
<name>A0A5F8GUZ0_MONDO</name>
<evidence type="ECO:0000313" key="7">
    <source>
        <dbReference type="Proteomes" id="UP000002280"/>
    </source>
</evidence>
<dbReference type="GO" id="GO:0005737">
    <property type="term" value="C:cytoplasm"/>
    <property type="evidence" value="ECO:0000318"/>
    <property type="project" value="GO_Central"/>
</dbReference>
<feature type="signal peptide" evidence="5">
    <location>
        <begin position="1"/>
        <end position="15"/>
    </location>
</feature>
<dbReference type="GO" id="GO:0010273">
    <property type="term" value="P:detoxification of copper ion"/>
    <property type="evidence" value="ECO:0000318"/>
    <property type="project" value="GO_Central"/>
</dbReference>
<dbReference type="FunFam" id="4.10.10.10:FF:000001">
    <property type="entry name" value="Metallothionein"/>
    <property type="match status" value="1"/>
</dbReference>
<dbReference type="Proteomes" id="UP000002280">
    <property type="component" value="Chromosome 1"/>
</dbReference>
<accession>A0A5F8GUZ0</accession>
<dbReference type="InterPro" id="IPR023587">
    <property type="entry name" value="Metalthion_dom_sf_vert"/>
</dbReference>
<comment type="similarity">
    <text evidence="1 4">Belongs to the metallothionein superfamily. Type 1 family.</text>
</comment>
<dbReference type="GO" id="GO:0071294">
    <property type="term" value="P:cellular response to zinc ion"/>
    <property type="evidence" value="ECO:0000318"/>
    <property type="project" value="GO_Central"/>
</dbReference>
<reference evidence="6 7" key="1">
    <citation type="journal article" date="2007" name="Nature">
        <title>Genome of the marsupial Monodelphis domestica reveals innovation in non-coding sequences.</title>
        <authorList>
            <person name="Mikkelsen T.S."/>
            <person name="Wakefield M.J."/>
            <person name="Aken B."/>
            <person name="Amemiya C.T."/>
            <person name="Chang J.L."/>
            <person name="Duke S."/>
            <person name="Garber M."/>
            <person name="Gentles A.J."/>
            <person name="Goodstadt L."/>
            <person name="Heger A."/>
            <person name="Jurka J."/>
            <person name="Kamal M."/>
            <person name="Mauceli E."/>
            <person name="Searle S.M."/>
            <person name="Sharpe T."/>
            <person name="Baker M.L."/>
            <person name="Batzer M.A."/>
            <person name="Benos P.V."/>
            <person name="Belov K."/>
            <person name="Clamp M."/>
            <person name="Cook A."/>
            <person name="Cuff J."/>
            <person name="Das R."/>
            <person name="Davidow L."/>
            <person name="Deakin J.E."/>
            <person name="Fazzari M.J."/>
            <person name="Glass J.L."/>
            <person name="Grabherr M."/>
            <person name="Greally J.M."/>
            <person name="Gu W."/>
            <person name="Hore T.A."/>
            <person name="Huttley G.A."/>
            <person name="Kleber M."/>
            <person name="Jirtle R.L."/>
            <person name="Koina E."/>
            <person name="Lee J.T."/>
            <person name="Mahony S."/>
            <person name="Marra M.A."/>
            <person name="Miller R.D."/>
            <person name="Nicholls R.D."/>
            <person name="Oda M."/>
            <person name="Papenfuss A.T."/>
            <person name="Parra Z.E."/>
            <person name="Pollock D.D."/>
            <person name="Ray D.A."/>
            <person name="Schein J.E."/>
            <person name="Speed T.P."/>
            <person name="Thompson K."/>
            <person name="VandeBerg J.L."/>
            <person name="Wade C.M."/>
            <person name="Walker J.A."/>
            <person name="Waters P.D."/>
            <person name="Webber C."/>
            <person name="Weidman J.R."/>
            <person name="Xie X."/>
            <person name="Zody M.C."/>
            <person name="Baldwin J."/>
            <person name="Abdouelleil A."/>
            <person name="Abdulkadir J."/>
            <person name="Abebe A."/>
            <person name="Abera B."/>
            <person name="Abreu J."/>
            <person name="Acer S.C."/>
            <person name="Aftuck L."/>
            <person name="Alexander A."/>
            <person name="An P."/>
            <person name="Anderson E."/>
            <person name="Anderson S."/>
            <person name="Arachi H."/>
            <person name="Azer M."/>
            <person name="Bachantsang P."/>
            <person name="Barry A."/>
            <person name="Bayul T."/>
            <person name="Berlin A."/>
            <person name="Bessette D."/>
            <person name="Bloom T."/>
            <person name="Bloom T."/>
            <person name="Boguslavskiy L."/>
            <person name="Bonnet C."/>
            <person name="Boukhgalter B."/>
            <person name="Bourzgui I."/>
            <person name="Brown A."/>
            <person name="Cahill P."/>
            <person name="Channer S."/>
            <person name="Cheshatsang Y."/>
            <person name="Chuda L."/>
            <person name="Citroen M."/>
            <person name="Collymore A."/>
            <person name="Cooke P."/>
            <person name="Costello M."/>
            <person name="D'Aco K."/>
            <person name="Daza R."/>
            <person name="De Haan G."/>
            <person name="DeGray S."/>
            <person name="DeMaso C."/>
            <person name="Dhargay N."/>
            <person name="Dooley K."/>
            <person name="Dooley E."/>
            <person name="Doricent M."/>
            <person name="Dorje P."/>
            <person name="Dorjee K."/>
            <person name="Dupes A."/>
            <person name="Elong R."/>
            <person name="Falk J."/>
            <person name="Farina A."/>
            <person name="Faro S."/>
            <person name="Ferguson D."/>
            <person name="Fisher S."/>
            <person name="Foley C.D."/>
            <person name="Franke A."/>
            <person name="Friedrich D."/>
            <person name="Gadbois L."/>
            <person name="Gearin G."/>
            <person name="Gearin C.R."/>
            <person name="Giannoukos G."/>
            <person name="Goode T."/>
            <person name="Graham J."/>
            <person name="Grandbois E."/>
            <person name="Grewal S."/>
            <person name="Gyaltsen K."/>
            <person name="Hafez N."/>
            <person name="Hagos B."/>
            <person name="Hall J."/>
            <person name="Henson C."/>
            <person name="Hollinger A."/>
            <person name="Honan T."/>
            <person name="Huard M.D."/>
            <person name="Hughes L."/>
            <person name="Hurhula B."/>
            <person name="Husby M.E."/>
            <person name="Kamat A."/>
            <person name="Kanga B."/>
            <person name="Kashin S."/>
            <person name="Khazanovich D."/>
            <person name="Kisner P."/>
            <person name="Lance K."/>
            <person name="Lara M."/>
            <person name="Lee W."/>
            <person name="Lennon N."/>
            <person name="Letendre F."/>
            <person name="LeVine R."/>
            <person name="Lipovsky A."/>
            <person name="Liu X."/>
            <person name="Liu J."/>
            <person name="Liu S."/>
            <person name="Lokyitsang T."/>
            <person name="Lokyitsang Y."/>
            <person name="Lubonja R."/>
            <person name="Lui A."/>
            <person name="MacDonald P."/>
            <person name="Magnisalis V."/>
            <person name="Maru K."/>
            <person name="Matthews C."/>
            <person name="McCusker W."/>
            <person name="McDonough S."/>
            <person name="Mehta T."/>
            <person name="Meldrim J."/>
            <person name="Meneus L."/>
            <person name="Mihai O."/>
            <person name="Mihalev A."/>
            <person name="Mihova T."/>
            <person name="Mittelman R."/>
            <person name="Mlenga V."/>
            <person name="Montmayeur A."/>
            <person name="Mulrain L."/>
            <person name="Navidi A."/>
            <person name="Naylor J."/>
            <person name="Negash T."/>
            <person name="Nguyen T."/>
            <person name="Nguyen N."/>
            <person name="Nicol R."/>
            <person name="Norbu C."/>
            <person name="Norbu N."/>
            <person name="Novod N."/>
            <person name="O'Neill B."/>
            <person name="Osman S."/>
            <person name="Markiewicz E."/>
            <person name="Oyono O.L."/>
            <person name="Patti C."/>
            <person name="Phunkhang P."/>
            <person name="Pierre F."/>
            <person name="Priest M."/>
            <person name="Raghuraman S."/>
            <person name="Rege F."/>
            <person name="Reyes R."/>
            <person name="Rise C."/>
            <person name="Rogov P."/>
            <person name="Ross K."/>
            <person name="Ryan E."/>
            <person name="Settipalli S."/>
            <person name="Shea T."/>
            <person name="Sherpa N."/>
            <person name="Shi L."/>
            <person name="Shih D."/>
            <person name="Sparrow T."/>
            <person name="Spaulding J."/>
            <person name="Stalker J."/>
            <person name="Stange-Thomann N."/>
            <person name="Stavropoulos S."/>
            <person name="Stone C."/>
            <person name="Strader C."/>
            <person name="Tesfaye S."/>
            <person name="Thomson T."/>
            <person name="Thoulutsang Y."/>
            <person name="Thoulutsang D."/>
            <person name="Topham K."/>
            <person name="Topping I."/>
            <person name="Tsamla T."/>
            <person name="Vassiliev H."/>
            <person name="Vo A."/>
            <person name="Wangchuk T."/>
            <person name="Wangdi T."/>
            <person name="Weiand M."/>
            <person name="Wilkinson J."/>
            <person name="Wilson A."/>
            <person name="Yadav S."/>
            <person name="Young G."/>
            <person name="Yu Q."/>
            <person name="Zembek L."/>
            <person name="Zhong D."/>
            <person name="Zimmer A."/>
            <person name="Zwirko Z."/>
            <person name="Jaffe D.B."/>
            <person name="Alvarez P."/>
            <person name="Brockman W."/>
            <person name="Butler J."/>
            <person name="Chin C."/>
            <person name="Gnerre S."/>
            <person name="MacCallum I."/>
            <person name="Graves J.A."/>
            <person name="Ponting C.P."/>
            <person name="Breen M."/>
            <person name="Samollow P.B."/>
            <person name="Lander E.S."/>
            <person name="Lindblad-Toh K."/>
        </authorList>
    </citation>
    <scope>NUCLEOTIDE SEQUENCE [LARGE SCALE GENOMIC DNA]</scope>
</reference>
<reference evidence="6" key="2">
    <citation type="submission" date="2025-08" db="UniProtKB">
        <authorList>
            <consortium name="Ensembl"/>
        </authorList>
    </citation>
    <scope>IDENTIFICATION</scope>
</reference>
<dbReference type="PANTHER" id="PTHR23299">
    <property type="entry name" value="METALLOTHIONEIN"/>
    <property type="match status" value="1"/>
</dbReference>
<dbReference type="Gene3D" id="4.10.10.10">
    <property type="entry name" value="Metallothionein Isoform II"/>
    <property type="match status" value="1"/>
</dbReference>
<dbReference type="GO" id="GO:0006882">
    <property type="term" value="P:intracellular zinc ion homeostasis"/>
    <property type="evidence" value="ECO:0000318"/>
    <property type="project" value="GO_Central"/>
</dbReference>
<dbReference type="OMA" id="CEDSCKC"/>
<evidence type="ECO:0000256" key="3">
    <source>
        <dbReference type="ARBA" id="ARBA00022851"/>
    </source>
</evidence>
<keyword evidence="3 4" id="KW-0480">Metal-thiolate cluster</keyword>
<dbReference type="SUPFAM" id="SSF57868">
    <property type="entry name" value="Metallothionein"/>
    <property type="match status" value="1"/>
</dbReference>
<dbReference type="GO" id="GO:0005634">
    <property type="term" value="C:nucleus"/>
    <property type="evidence" value="ECO:0000318"/>
    <property type="project" value="GO_Central"/>
</dbReference>
<keyword evidence="5" id="KW-0732">Signal</keyword>
<reference evidence="6" key="3">
    <citation type="submission" date="2025-09" db="UniProtKB">
        <authorList>
            <consortium name="Ensembl"/>
        </authorList>
    </citation>
    <scope>IDENTIFICATION</scope>
</reference>
<organism evidence="6 7">
    <name type="scientific">Monodelphis domestica</name>
    <name type="common">Gray short-tailed opossum</name>
    <dbReference type="NCBI Taxonomy" id="13616"/>
    <lineage>
        <taxon>Eukaryota</taxon>
        <taxon>Metazoa</taxon>
        <taxon>Chordata</taxon>
        <taxon>Craniata</taxon>
        <taxon>Vertebrata</taxon>
        <taxon>Euteleostomi</taxon>
        <taxon>Mammalia</taxon>
        <taxon>Metatheria</taxon>
        <taxon>Didelphimorphia</taxon>
        <taxon>Didelphidae</taxon>
        <taxon>Monodelphis</taxon>
    </lineage>
</organism>
<dbReference type="Bgee" id="ENSMODG00000046448">
    <property type="expression patterns" value="Expressed in spinal cord and 20 other cell types or tissues"/>
</dbReference>
<evidence type="ECO:0000313" key="6">
    <source>
        <dbReference type="Ensembl" id="ENSMODP00000051360.1"/>
    </source>
</evidence>
<dbReference type="PROSITE" id="PS00203">
    <property type="entry name" value="METALLOTHIONEIN_VRT"/>
    <property type="match status" value="1"/>
</dbReference>
<dbReference type="Pfam" id="PF00131">
    <property type="entry name" value="Metallothio"/>
    <property type="match status" value="1"/>
</dbReference>
<dbReference type="InParanoid" id="A0A5F8GUZ0"/>
<evidence type="ECO:0000256" key="5">
    <source>
        <dbReference type="SAM" id="SignalP"/>
    </source>
</evidence>
<keyword evidence="2 4" id="KW-0479">Metal-binding</keyword>
<dbReference type="InterPro" id="IPR017854">
    <property type="entry name" value="Metalthion_dom_sf"/>
</dbReference>
<sequence length="76" mass="8041">MHCFLGNCYCPLVYSVSFLSSPSLGGPCTCSGKCKCKECKCTSCEKGGCCTCCPSECPKCSKQCVDKGTDKCSCNH</sequence>
<evidence type="ECO:0000256" key="4">
    <source>
        <dbReference type="RuleBase" id="RU000621"/>
    </source>
</evidence>